<evidence type="ECO:0000256" key="2">
    <source>
        <dbReference type="SAM" id="Phobius"/>
    </source>
</evidence>
<proteinExistence type="predicted"/>
<dbReference type="GeneID" id="92961803"/>
<sequence>MRIPPYFYSRSFQRFFSGVVIGAIISWLIFLYMFGRMQEEQVKVIRQQEELIADLEKEKNIWQEDFKKLNEKNKELLTVQDISIKITNGSKYKIDALSIFEVQEKVKEDISNVLAKDLHVVYTSKDLLEKVIENKPVVINDRRYQLTVRKMVIYTTLNIELELTLAQ</sequence>
<feature type="coiled-coil region" evidence="1">
    <location>
        <begin position="38"/>
        <end position="72"/>
    </location>
</feature>
<feature type="transmembrane region" description="Helical" evidence="2">
    <location>
        <begin position="15"/>
        <end position="34"/>
    </location>
</feature>
<accession>A0A090J344</accession>
<dbReference type="Proteomes" id="UP000040576">
    <property type="component" value="Unassembled WGS sequence"/>
</dbReference>
<evidence type="ECO:0000259" key="3">
    <source>
        <dbReference type="Pfam" id="PF26347"/>
    </source>
</evidence>
<keyword evidence="2" id="KW-0472">Membrane</keyword>
<name>A0A090J344_9BACI</name>
<keyword evidence="2" id="KW-0812">Transmembrane</keyword>
<dbReference type="Pfam" id="PF26347">
    <property type="entry name" value="YtrI_sporulation"/>
    <property type="match status" value="1"/>
</dbReference>
<dbReference type="eggNOG" id="ENOG5031KY3">
    <property type="taxonomic scope" value="Bacteria"/>
</dbReference>
<protein>
    <recommendedName>
        <fullName evidence="3">Sporulation membrane protein YtrI C-terminal domain-containing protein</fullName>
    </recommendedName>
</protein>
<dbReference type="KEGG" id="bthv:CQJ30_13585"/>
<feature type="domain" description="Sporulation membrane protein YtrI C-terminal" evidence="3">
    <location>
        <begin position="80"/>
        <end position="163"/>
    </location>
</feature>
<keyword evidence="1" id="KW-0175">Coiled coil</keyword>
<dbReference type="EMBL" id="CCRF01000068">
    <property type="protein sequence ID" value="CEE02290.1"/>
    <property type="molecule type" value="Genomic_DNA"/>
</dbReference>
<evidence type="ECO:0000313" key="5">
    <source>
        <dbReference type="Proteomes" id="UP000040576"/>
    </source>
</evidence>
<dbReference type="RefSeq" id="WP_034771667.1">
    <property type="nucleotide sequence ID" value="NZ_CCRF01000068.1"/>
</dbReference>
<dbReference type="InterPro" id="IPR058620">
    <property type="entry name" value="YtrI_C"/>
</dbReference>
<evidence type="ECO:0000313" key="4">
    <source>
        <dbReference type="EMBL" id="CEE02290.1"/>
    </source>
</evidence>
<organism evidence="4 5">
    <name type="scientific">Caldibacillus thermoamylovorans</name>
    <dbReference type="NCBI Taxonomy" id="35841"/>
    <lineage>
        <taxon>Bacteria</taxon>
        <taxon>Bacillati</taxon>
        <taxon>Bacillota</taxon>
        <taxon>Bacilli</taxon>
        <taxon>Bacillales</taxon>
        <taxon>Bacillaceae</taxon>
        <taxon>Caldibacillus</taxon>
    </lineage>
</organism>
<keyword evidence="5" id="KW-1185">Reference proteome</keyword>
<dbReference type="NCBIfam" id="NF041479">
    <property type="entry name" value="spor_membprot_YtrI"/>
    <property type="match status" value="1"/>
</dbReference>
<dbReference type="InterPro" id="IPR048198">
    <property type="entry name" value="YtrI"/>
</dbReference>
<dbReference type="PATRIC" id="fig|35841.6.peg.3825"/>
<evidence type="ECO:0000256" key="1">
    <source>
        <dbReference type="SAM" id="Coils"/>
    </source>
</evidence>
<dbReference type="STRING" id="35841.B4167_0745"/>
<dbReference type="AlphaFoldDB" id="A0A090J344"/>
<reference evidence="4 5" key="1">
    <citation type="submission" date="2014-07" db="EMBL/GenBank/DDBJ databases">
        <authorList>
            <person name="Wibberg Daniel"/>
        </authorList>
    </citation>
    <scope>NUCLEOTIDE SEQUENCE [LARGE SCALE GENOMIC DNA]</scope>
</reference>
<keyword evidence="2" id="KW-1133">Transmembrane helix</keyword>
<gene>
    <name evidence="4" type="ORF">BT1A1_2472</name>
</gene>